<evidence type="ECO:0000313" key="1">
    <source>
        <dbReference type="EMBL" id="KZS14805.1"/>
    </source>
</evidence>
<organism evidence="1 2">
    <name type="scientific">Daphnia magna</name>
    <dbReference type="NCBI Taxonomy" id="35525"/>
    <lineage>
        <taxon>Eukaryota</taxon>
        <taxon>Metazoa</taxon>
        <taxon>Ecdysozoa</taxon>
        <taxon>Arthropoda</taxon>
        <taxon>Crustacea</taxon>
        <taxon>Branchiopoda</taxon>
        <taxon>Diplostraca</taxon>
        <taxon>Cladocera</taxon>
        <taxon>Anomopoda</taxon>
        <taxon>Daphniidae</taxon>
        <taxon>Daphnia</taxon>
    </lineage>
</organism>
<reference evidence="1 2" key="1">
    <citation type="submission" date="2016-03" db="EMBL/GenBank/DDBJ databases">
        <title>EvidentialGene: Evidence-directed Construction of Genes on Genomes.</title>
        <authorList>
            <person name="Gilbert D.G."/>
            <person name="Choi J.-H."/>
            <person name="Mockaitis K."/>
            <person name="Colbourne J."/>
            <person name="Pfrender M."/>
        </authorList>
    </citation>
    <scope>NUCLEOTIDE SEQUENCE [LARGE SCALE GENOMIC DNA]</scope>
    <source>
        <strain evidence="1 2">Xinb3</strain>
        <tissue evidence="1">Complete organism</tissue>
    </source>
</reference>
<gene>
    <name evidence="1" type="ORF">APZ42_020198</name>
</gene>
<protein>
    <submittedName>
        <fullName evidence="1">Uncharacterized protein</fullName>
    </submittedName>
</protein>
<dbReference type="AlphaFoldDB" id="A0A164Y290"/>
<comment type="caution">
    <text evidence="1">The sequence shown here is derived from an EMBL/GenBank/DDBJ whole genome shotgun (WGS) entry which is preliminary data.</text>
</comment>
<name>A0A164Y290_9CRUS</name>
<accession>A0A164Y290</accession>
<dbReference type="EMBL" id="LRGB01000944">
    <property type="protein sequence ID" value="KZS14805.1"/>
    <property type="molecule type" value="Genomic_DNA"/>
</dbReference>
<evidence type="ECO:0000313" key="2">
    <source>
        <dbReference type="Proteomes" id="UP000076858"/>
    </source>
</evidence>
<keyword evidence="2" id="KW-1185">Reference proteome</keyword>
<dbReference type="Proteomes" id="UP000076858">
    <property type="component" value="Unassembled WGS sequence"/>
</dbReference>
<sequence length="52" mass="5667">MDRQVMAYEIAFTHSRASSLDSTPNSSISDLDVSFTRSSHSGAPFLLTTFSP</sequence>
<proteinExistence type="predicted"/>